<dbReference type="PIRSF" id="PIRSF016789">
    <property type="entry name" value="DUF454"/>
    <property type="match status" value="1"/>
</dbReference>
<evidence type="ECO:0000256" key="2">
    <source>
        <dbReference type="SAM" id="Phobius"/>
    </source>
</evidence>
<organism evidence="3 4">
    <name type="scientific">Vreelandella rituensis</name>
    <dbReference type="NCBI Taxonomy" id="2282306"/>
    <lineage>
        <taxon>Bacteria</taxon>
        <taxon>Pseudomonadati</taxon>
        <taxon>Pseudomonadota</taxon>
        <taxon>Gammaproteobacteria</taxon>
        <taxon>Oceanospirillales</taxon>
        <taxon>Halomonadaceae</taxon>
        <taxon>Vreelandella</taxon>
    </lineage>
</organism>
<evidence type="ECO:0000313" key="3">
    <source>
        <dbReference type="EMBL" id="RCV85615.1"/>
    </source>
</evidence>
<keyword evidence="1" id="KW-0997">Cell inner membrane</keyword>
<keyword evidence="1 2" id="KW-0472">Membrane</keyword>
<keyword evidence="4" id="KW-1185">Reference proteome</keyword>
<dbReference type="Proteomes" id="UP000253204">
    <property type="component" value="Unassembled WGS sequence"/>
</dbReference>
<dbReference type="EMBL" id="QPIJ01000173">
    <property type="protein sequence ID" value="RCV85615.1"/>
    <property type="molecule type" value="Genomic_DNA"/>
</dbReference>
<protein>
    <recommendedName>
        <fullName evidence="1">Inner membrane protein</fullName>
    </recommendedName>
</protein>
<dbReference type="PANTHER" id="PTHR35813:SF1">
    <property type="entry name" value="INNER MEMBRANE PROTEIN YBAN"/>
    <property type="match status" value="1"/>
</dbReference>
<evidence type="ECO:0000256" key="1">
    <source>
        <dbReference type="PIRNR" id="PIRNR016789"/>
    </source>
</evidence>
<dbReference type="Pfam" id="PF04304">
    <property type="entry name" value="DUF454"/>
    <property type="match status" value="1"/>
</dbReference>
<proteinExistence type="predicted"/>
<evidence type="ECO:0000313" key="4">
    <source>
        <dbReference type="Proteomes" id="UP000253204"/>
    </source>
</evidence>
<feature type="transmembrane region" description="Helical" evidence="2">
    <location>
        <begin position="103"/>
        <end position="120"/>
    </location>
</feature>
<dbReference type="PANTHER" id="PTHR35813">
    <property type="entry name" value="INNER MEMBRANE PROTEIN YBAN"/>
    <property type="match status" value="1"/>
</dbReference>
<keyword evidence="2" id="KW-1133">Transmembrane helix</keyword>
<comment type="caution">
    <text evidence="3">The sequence shown here is derived from an EMBL/GenBank/DDBJ whole genome shotgun (WGS) entry which is preliminary data.</text>
</comment>
<feature type="transmembrane region" description="Helical" evidence="2">
    <location>
        <begin position="12"/>
        <end position="32"/>
    </location>
</feature>
<keyword evidence="2" id="KW-0812">Transmembrane</keyword>
<dbReference type="InterPro" id="IPR007401">
    <property type="entry name" value="DUF454"/>
</dbReference>
<dbReference type="OrthoDB" id="9816293at2"/>
<dbReference type="AlphaFoldDB" id="A0A368TLV5"/>
<sequence length="127" mass="13814">MLLPPSLYSRLYQCLALLCIGLGAMGIVLPLLPTTPFLLVAAWAAPKGSPRLANWLWTHPQLSSILIAWRDQRAVPRRAKNTACVLLIVSWGTLVMVGSPLPVLAFTGILFTVVATFVLTRPTVQLP</sequence>
<gene>
    <name evidence="3" type="ORF">DU506_21345</name>
</gene>
<reference evidence="3 4" key="1">
    <citation type="submission" date="2018-07" db="EMBL/GenBank/DDBJ databases">
        <title>Halomonas rutogse sp. nov., isolated from Lake TangqianCo on Tibetan Plateau.</title>
        <authorList>
            <person name="Lu H."/>
            <person name="Xing P."/>
            <person name="Wu Q."/>
        </authorList>
    </citation>
    <scope>NUCLEOTIDE SEQUENCE [LARGE SCALE GENOMIC DNA]</scope>
    <source>
        <strain evidence="3 4">TQ8S</strain>
    </source>
</reference>
<name>A0A368TLV5_9GAMM</name>
<dbReference type="GO" id="GO:0005886">
    <property type="term" value="C:plasma membrane"/>
    <property type="evidence" value="ECO:0007669"/>
    <property type="project" value="UniProtKB-SubCell"/>
</dbReference>
<dbReference type="RefSeq" id="WP_114488806.1">
    <property type="nucleotide sequence ID" value="NZ_CBCSHM010000188.1"/>
</dbReference>
<accession>A0A368TLV5</accession>
<keyword evidence="1" id="KW-1003">Cell membrane</keyword>
<comment type="subcellular location">
    <subcellularLocation>
        <location evidence="1">Cell inner membrane</location>
        <topology evidence="1">Multi-pass membrane protein</topology>
    </subcellularLocation>
</comment>